<proteinExistence type="predicted"/>
<evidence type="ECO:0000313" key="2">
    <source>
        <dbReference type="Proteomes" id="UP000245533"/>
    </source>
</evidence>
<dbReference type="AlphaFoldDB" id="A0A316TPH8"/>
<keyword evidence="2" id="KW-1185">Reference proteome</keyword>
<gene>
    <name evidence="1" type="ORF">DDZ15_10840</name>
</gene>
<reference evidence="1 2" key="1">
    <citation type="submission" date="2018-05" db="EMBL/GenBank/DDBJ databases">
        <title>Rhodohalobacter halophilus gen. nov., sp. nov., a moderately halophilic member of the family Balneolaceae.</title>
        <authorList>
            <person name="Liu Z.-W."/>
        </authorList>
    </citation>
    <scope>NUCLEOTIDE SEQUENCE [LARGE SCALE GENOMIC DNA]</scope>
    <source>
        <strain evidence="1 2">8A47</strain>
    </source>
</reference>
<name>A0A316TPH8_9BACT</name>
<protein>
    <submittedName>
        <fullName evidence="1">Uncharacterized protein</fullName>
    </submittedName>
</protein>
<sequence length="92" mass="10290">MKIIAKSLAVALILILTTLNLNFVYQLNPFDLQFGVEISDIQASSTLEHDHIMEEEICWVTGEEIDICRYSPNMICDVPAQDTCSDSNPGEN</sequence>
<evidence type="ECO:0000313" key="1">
    <source>
        <dbReference type="EMBL" id="PWN06310.1"/>
    </source>
</evidence>
<organism evidence="1 2">
    <name type="scientific">Rhodohalobacter mucosus</name>
    <dbReference type="NCBI Taxonomy" id="2079485"/>
    <lineage>
        <taxon>Bacteria</taxon>
        <taxon>Pseudomonadati</taxon>
        <taxon>Balneolota</taxon>
        <taxon>Balneolia</taxon>
        <taxon>Balneolales</taxon>
        <taxon>Balneolaceae</taxon>
        <taxon>Rhodohalobacter</taxon>
    </lineage>
</organism>
<dbReference type="RefSeq" id="WP_109647103.1">
    <property type="nucleotide sequence ID" value="NZ_QGGB01000007.1"/>
</dbReference>
<comment type="caution">
    <text evidence="1">The sequence shown here is derived from an EMBL/GenBank/DDBJ whole genome shotgun (WGS) entry which is preliminary data.</text>
</comment>
<dbReference type="Proteomes" id="UP000245533">
    <property type="component" value="Unassembled WGS sequence"/>
</dbReference>
<dbReference type="EMBL" id="QGGB01000007">
    <property type="protein sequence ID" value="PWN06310.1"/>
    <property type="molecule type" value="Genomic_DNA"/>
</dbReference>
<accession>A0A316TPH8</accession>